<dbReference type="InterPro" id="IPR005844">
    <property type="entry name" value="A-D-PHexomutase_a/b/a-I"/>
</dbReference>
<reference evidence="11" key="2">
    <citation type="journal article" date="2021" name="PeerJ">
        <title>Extensive microbial diversity within the chicken gut microbiome revealed by metagenomics and culture.</title>
        <authorList>
            <person name="Gilroy R."/>
            <person name="Ravi A."/>
            <person name="Getino M."/>
            <person name="Pursley I."/>
            <person name="Horton D.L."/>
            <person name="Alikhan N.F."/>
            <person name="Baker D."/>
            <person name="Gharbi K."/>
            <person name="Hall N."/>
            <person name="Watson M."/>
            <person name="Adriaenssens E.M."/>
            <person name="Foster-Nyarko E."/>
            <person name="Jarju S."/>
            <person name="Secka A."/>
            <person name="Antonio M."/>
            <person name="Oren A."/>
            <person name="Chaudhuri R.R."/>
            <person name="La Ragione R."/>
            <person name="Hildebrand F."/>
            <person name="Pallen M.J."/>
        </authorList>
    </citation>
    <scope>NUCLEOTIDE SEQUENCE</scope>
    <source>
        <strain evidence="11">7293</strain>
    </source>
</reference>
<dbReference type="EMBL" id="JADIMT010000112">
    <property type="protein sequence ID" value="MBO8437257.1"/>
    <property type="molecule type" value="Genomic_DNA"/>
</dbReference>
<dbReference type="SUPFAM" id="SSF55957">
    <property type="entry name" value="Phosphoglucomutase, C-terminal domain"/>
    <property type="match status" value="1"/>
</dbReference>
<dbReference type="GO" id="GO:0000287">
    <property type="term" value="F:magnesium ion binding"/>
    <property type="evidence" value="ECO:0007669"/>
    <property type="project" value="InterPro"/>
</dbReference>
<dbReference type="InterPro" id="IPR005845">
    <property type="entry name" value="A-D-PHexomutase_a/b/a-II"/>
</dbReference>
<evidence type="ECO:0000259" key="8">
    <source>
        <dbReference type="Pfam" id="PF02878"/>
    </source>
</evidence>
<keyword evidence="6" id="KW-0413">Isomerase</keyword>
<feature type="domain" description="Alpha-D-phosphohexomutase alpha/beta/alpha" evidence="8">
    <location>
        <begin position="52"/>
        <end position="187"/>
    </location>
</feature>
<dbReference type="InterPro" id="IPR005841">
    <property type="entry name" value="Alpha-D-phosphohexomutase_SF"/>
</dbReference>
<sequence>MEFTEKMKADVLAAARNYIASETEPVFSREVENAVELGDWEGLYDRFYTSLAFGTAGMRGMIGGGTNRINTFMVRKVTQGLADYLLQSVTSPSVVIAYDSRLFSPEFALSAAKVLAANGVKTYLYDTLHPVPMLSFAVRHMKTTAGIVVTASHNPSKYNGYKVYWSDGGQVTPPHDIEIAKRANAVTKDDIKDSDESSLRASGMLSSVPAEVDEAYYSMVTASLRRPDLIRASQIKVAYTPLHGSGNVPVRHMLSALGIECHVVKEQEMPDGNFPTVKLPNPESAEAMQRVIALGKEIKADIVLGTDPDSDRLGIAIPVDADKTDYLLLTGNQIATLLVDYLLTTANEQKREGIPFVAKSLVTTDLVRKITEKNGGECKDVLTGFKYIAEEIEKIERGDNPGKYFLFGCEESYGFLTVTEVHDKDAVSSAIAAVEMMCYYASRGITLQQRLDAIYASYGYSTEVVFSNEYEGAEGKEKMKSIMASMRALKKGDTLVSRTIESVEDLMGENTGFPKADVIIIRFTSGEKLVVRPSGTEPKIKYYLFLTEGPDGRKALESKVGEIKAEFMAAL</sequence>
<evidence type="ECO:0000256" key="1">
    <source>
        <dbReference type="ARBA" id="ARBA00001946"/>
    </source>
</evidence>
<dbReference type="Pfam" id="PF02878">
    <property type="entry name" value="PGM_PMM_I"/>
    <property type="match status" value="1"/>
</dbReference>
<dbReference type="Pfam" id="PF02879">
    <property type="entry name" value="PGM_PMM_II"/>
    <property type="match status" value="1"/>
</dbReference>
<comment type="caution">
    <text evidence="11">The sequence shown here is derived from an EMBL/GenBank/DDBJ whole genome shotgun (WGS) entry which is preliminary data.</text>
</comment>
<evidence type="ECO:0000259" key="10">
    <source>
        <dbReference type="Pfam" id="PF02880"/>
    </source>
</evidence>
<comment type="similarity">
    <text evidence="2 7">Belongs to the phosphohexose mutase family.</text>
</comment>
<dbReference type="GO" id="GO:0006166">
    <property type="term" value="P:purine ribonucleoside salvage"/>
    <property type="evidence" value="ECO:0007669"/>
    <property type="project" value="TreeGrafter"/>
</dbReference>
<dbReference type="PANTHER" id="PTHR45745">
    <property type="entry name" value="PHOSPHOMANNOMUTASE 45A"/>
    <property type="match status" value="1"/>
</dbReference>
<organism evidence="11 12">
    <name type="scientific">Candidatus Ornithospirochaeta stercoripullorum</name>
    <dbReference type="NCBI Taxonomy" id="2840899"/>
    <lineage>
        <taxon>Bacteria</taxon>
        <taxon>Pseudomonadati</taxon>
        <taxon>Spirochaetota</taxon>
        <taxon>Spirochaetia</taxon>
        <taxon>Spirochaetales</taxon>
        <taxon>Spirochaetaceae</taxon>
        <taxon>Spirochaetaceae incertae sedis</taxon>
        <taxon>Candidatus Ornithospirochaeta</taxon>
    </lineage>
</organism>
<dbReference type="Pfam" id="PF02880">
    <property type="entry name" value="PGM_PMM_III"/>
    <property type="match status" value="1"/>
</dbReference>
<keyword evidence="5 7" id="KW-0460">Magnesium</keyword>
<dbReference type="PANTHER" id="PTHR45745:SF1">
    <property type="entry name" value="PHOSPHOGLUCOMUTASE 2B-RELATED"/>
    <property type="match status" value="1"/>
</dbReference>
<dbReference type="GO" id="GO:0005975">
    <property type="term" value="P:carbohydrate metabolic process"/>
    <property type="evidence" value="ECO:0007669"/>
    <property type="project" value="InterPro"/>
</dbReference>
<keyword evidence="3" id="KW-0597">Phosphoprotein</keyword>
<keyword evidence="4 7" id="KW-0479">Metal-binding</keyword>
<dbReference type="PRINTS" id="PR00509">
    <property type="entry name" value="PGMPMM"/>
</dbReference>
<dbReference type="CDD" id="cd05799">
    <property type="entry name" value="PGM2"/>
    <property type="match status" value="1"/>
</dbReference>
<dbReference type="PROSITE" id="PS00710">
    <property type="entry name" value="PGM_PMM"/>
    <property type="match status" value="1"/>
</dbReference>
<dbReference type="InterPro" id="IPR016055">
    <property type="entry name" value="A-D-PHexomutase_a/b/a-I/II/III"/>
</dbReference>
<evidence type="ECO:0000256" key="5">
    <source>
        <dbReference type="ARBA" id="ARBA00022842"/>
    </source>
</evidence>
<evidence type="ECO:0000256" key="3">
    <source>
        <dbReference type="ARBA" id="ARBA00022553"/>
    </source>
</evidence>
<gene>
    <name evidence="11" type="ORF">IAA97_09835</name>
</gene>
<dbReference type="AlphaFoldDB" id="A0A9D9H6S3"/>
<dbReference type="InterPro" id="IPR036900">
    <property type="entry name" value="A-D-PHexomutase_C_sf"/>
</dbReference>
<dbReference type="GO" id="GO:0008973">
    <property type="term" value="F:phosphopentomutase activity"/>
    <property type="evidence" value="ECO:0007669"/>
    <property type="project" value="TreeGrafter"/>
</dbReference>
<dbReference type="InterPro" id="IPR005846">
    <property type="entry name" value="A-D-PHexomutase_a/b/a-III"/>
</dbReference>
<reference evidence="11" key="1">
    <citation type="submission" date="2020-10" db="EMBL/GenBank/DDBJ databases">
        <authorList>
            <person name="Gilroy R."/>
        </authorList>
    </citation>
    <scope>NUCLEOTIDE SEQUENCE</scope>
    <source>
        <strain evidence="11">7293</strain>
    </source>
</reference>
<feature type="domain" description="Alpha-D-phosphohexomutase alpha/beta/alpha" evidence="10">
    <location>
        <begin position="330"/>
        <end position="457"/>
    </location>
</feature>
<dbReference type="InterPro" id="IPR016066">
    <property type="entry name" value="A-D-PHexomutase_CS"/>
</dbReference>
<dbReference type="Proteomes" id="UP000823615">
    <property type="component" value="Unassembled WGS sequence"/>
</dbReference>
<comment type="cofactor">
    <cofactor evidence="1">
        <name>Mg(2+)</name>
        <dbReference type="ChEBI" id="CHEBI:18420"/>
    </cofactor>
</comment>
<evidence type="ECO:0000256" key="2">
    <source>
        <dbReference type="ARBA" id="ARBA00010231"/>
    </source>
</evidence>
<evidence type="ECO:0000256" key="6">
    <source>
        <dbReference type="ARBA" id="ARBA00023235"/>
    </source>
</evidence>
<dbReference type="Gene3D" id="3.40.120.10">
    <property type="entry name" value="Alpha-D-Glucose-1,6-Bisphosphate, subunit A, domain 3"/>
    <property type="match status" value="3"/>
</dbReference>
<dbReference type="SUPFAM" id="SSF53738">
    <property type="entry name" value="Phosphoglucomutase, first 3 domains"/>
    <property type="match status" value="3"/>
</dbReference>
<evidence type="ECO:0000313" key="11">
    <source>
        <dbReference type="EMBL" id="MBO8437257.1"/>
    </source>
</evidence>
<evidence type="ECO:0000256" key="4">
    <source>
        <dbReference type="ARBA" id="ARBA00022723"/>
    </source>
</evidence>
<feature type="domain" description="Alpha-D-phosphohexomutase alpha/beta/alpha" evidence="9">
    <location>
        <begin position="215"/>
        <end position="316"/>
    </location>
</feature>
<name>A0A9D9H6S3_9SPIO</name>
<evidence type="ECO:0000259" key="9">
    <source>
        <dbReference type="Pfam" id="PF02879"/>
    </source>
</evidence>
<protein>
    <submittedName>
        <fullName evidence="11">Phospho-sugar mutase</fullName>
    </submittedName>
</protein>
<proteinExistence type="inferred from homology"/>
<evidence type="ECO:0000256" key="7">
    <source>
        <dbReference type="RuleBase" id="RU004326"/>
    </source>
</evidence>
<accession>A0A9D9H6S3</accession>
<evidence type="ECO:0000313" key="12">
    <source>
        <dbReference type="Proteomes" id="UP000823615"/>
    </source>
</evidence>